<keyword evidence="2" id="KW-0328">Glycosyltransferase</keyword>
<protein>
    <submittedName>
        <fullName evidence="9">Cellulose synthase A catalytic subunit 3 [UDP-forming]</fullName>
    </submittedName>
</protein>
<comment type="subcellular location">
    <subcellularLocation>
        <location evidence="1">Endomembrane system</location>
    </subcellularLocation>
</comment>
<organism evidence="9 10">
    <name type="scientific">Platanthera guangdongensis</name>
    <dbReference type="NCBI Taxonomy" id="2320717"/>
    <lineage>
        <taxon>Eukaryota</taxon>
        <taxon>Viridiplantae</taxon>
        <taxon>Streptophyta</taxon>
        <taxon>Embryophyta</taxon>
        <taxon>Tracheophyta</taxon>
        <taxon>Spermatophyta</taxon>
        <taxon>Magnoliopsida</taxon>
        <taxon>Liliopsida</taxon>
        <taxon>Asparagales</taxon>
        <taxon>Orchidaceae</taxon>
        <taxon>Orchidoideae</taxon>
        <taxon>Orchideae</taxon>
        <taxon>Orchidinae</taxon>
        <taxon>Platanthera</taxon>
    </lineage>
</organism>
<gene>
    <name evidence="9" type="primary">CESA3</name>
    <name evidence="9" type="ORF">KSP40_PGU016714</name>
</gene>
<keyword evidence="3" id="KW-0808">Transferase</keyword>
<evidence type="ECO:0000256" key="1">
    <source>
        <dbReference type="ARBA" id="ARBA00004308"/>
    </source>
</evidence>
<dbReference type="Pfam" id="PF03552">
    <property type="entry name" value="Cellulose_synt"/>
    <property type="match status" value="1"/>
</dbReference>
<reference evidence="9 10" key="1">
    <citation type="journal article" date="2022" name="Nat. Plants">
        <title>Genomes of leafy and leafless Platanthera orchids illuminate the evolution of mycoheterotrophy.</title>
        <authorList>
            <person name="Li M.H."/>
            <person name="Liu K.W."/>
            <person name="Li Z."/>
            <person name="Lu H.C."/>
            <person name="Ye Q.L."/>
            <person name="Zhang D."/>
            <person name="Wang J.Y."/>
            <person name="Li Y.F."/>
            <person name="Zhong Z.M."/>
            <person name="Liu X."/>
            <person name="Yu X."/>
            <person name="Liu D.K."/>
            <person name="Tu X.D."/>
            <person name="Liu B."/>
            <person name="Hao Y."/>
            <person name="Liao X.Y."/>
            <person name="Jiang Y.T."/>
            <person name="Sun W.H."/>
            <person name="Chen J."/>
            <person name="Chen Y.Q."/>
            <person name="Ai Y."/>
            <person name="Zhai J.W."/>
            <person name="Wu S.S."/>
            <person name="Zhou Z."/>
            <person name="Hsiao Y.Y."/>
            <person name="Wu W.L."/>
            <person name="Chen Y.Y."/>
            <person name="Lin Y.F."/>
            <person name="Hsu J.L."/>
            <person name="Li C.Y."/>
            <person name="Wang Z.W."/>
            <person name="Zhao X."/>
            <person name="Zhong W.Y."/>
            <person name="Ma X.K."/>
            <person name="Ma L."/>
            <person name="Huang J."/>
            <person name="Chen G.Z."/>
            <person name="Huang M.Z."/>
            <person name="Huang L."/>
            <person name="Peng D.H."/>
            <person name="Luo Y.B."/>
            <person name="Zou S.Q."/>
            <person name="Chen S.P."/>
            <person name="Lan S."/>
            <person name="Tsai W.C."/>
            <person name="Van de Peer Y."/>
            <person name="Liu Z.J."/>
        </authorList>
    </citation>
    <scope>NUCLEOTIDE SEQUENCE [LARGE SCALE GENOMIC DNA]</scope>
    <source>
        <strain evidence="9">Lor288</strain>
    </source>
</reference>
<feature type="transmembrane region" description="Helical" evidence="8">
    <location>
        <begin position="144"/>
        <end position="164"/>
    </location>
</feature>
<dbReference type="Proteomes" id="UP001412067">
    <property type="component" value="Unassembled WGS sequence"/>
</dbReference>
<accession>A0ABR2MSG0</accession>
<evidence type="ECO:0000256" key="3">
    <source>
        <dbReference type="ARBA" id="ARBA00022679"/>
    </source>
</evidence>
<evidence type="ECO:0000313" key="9">
    <source>
        <dbReference type="EMBL" id="KAK8966802.1"/>
    </source>
</evidence>
<keyword evidence="4 8" id="KW-0812">Transmembrane</keyword>
<keyword evidence="10" id="KW-1185">Reference proteome</keyword>
<keyword evidence="6 8" id="KW-0472">Membrane</keyword>
<evidence type="ECO:0000313" key="10">
    <source>
        <dbReference type="Proteomes" id="UP001412067"/>
    </source>
</evidence>
<proteinExistence type="predicted"/>
<name>A0ABR2MSG0_9ASPA</name>
<feature type="transmembrane region" description="Helical" evidence="8">
    <location>
        <begin position="76"/>
        <end position="94"/>
    </location>
</feature>
<evidence type="ECO:0000256" key="4">
    <source>
        <dbReference type="ARBA" id="ARBA00022692"/>
    </source>
</evidence>
<keyword evidence="5 8" id="KW-1133">Transmembrane helix</keyword>
<evidence type="ECO:0000256" key="5">
    <source>
        <dbReference type="ARBA" id="ARBA00022989"/>
    </source>
</evidence>
<dbReference type="InterPro" id="IPR005150">
    <property type="entry name" value="Cellulose_synth"/>
</dbReference>
<evidence type="ECO:0000256" key="6">
    <source>
        <dbReference type="ARBA" id="ARBA00023136"/>
    </source>
</evidence>
<feature type="transmembrane region" description="Helical" evidence="8">
    <location>
        <begin position="114"/>
        <end position="132"/>
    </location>
</feature>
<comment type="caution">
    <text evidence="9">The sequence shown here is derived from an EMBL/GenBank/DDBJ whole genome shotgun (WGS) entry which is preliminary data.</text>
</comment>
<evidence type="ECO:0000256" key="7">
    <source>
        <dbReference type="ARBA" id="ARBA00023316"/>
    </source>
</evidence>
<sequence>MTLFVTIIATSSLETHWGRVALDDWWRNEQLWVISTASSHLFALFRGIIEVMLGIKAKSLQTCAGSDRDSREQYKSGWSILLIPPMTILILNIIGVVSGISNAINGNYDSWSPLFGKVLFAIWVIIHLYPCLGGMMGNQNRVPTIVVVWSILLSSVCSLLWVRLNPFLSKSDGPVLEICGLDCD</sequence>
<evidence type="ECO:0000256" key="2">
    <source>
        <dbReference type="ARBA" id="ARBA00022676"/>
    </source>
</evidence>
<dbReference type="PANTHER" id="PTHR13301">
    <property type="entry name" value="X-BOX TRANSCRIPTION FACTOR-RELATED"/>
    <property type="match status" value="1"/>
</dbReference>
<keyword evidence="7" id="KW-0961">Cell wall biogenesis/degradation</keyword>
<dbReference type="EMBL" id="JBBWWR010000005">
    <property type="protein sequence ID" value="KAK8966802.1"/>
    <property type="molecule type" value="Genomic_DNA"/>
</dbReference>
<evidence type="ECO:0000256" key="8">
    <source>
        <dbReference type="SAM" id="Phobius"/>
    </source>
</evidence>